<organism evidence="1 2">
    <name type="scientific">Paenibacillus profundus</name>
    <dbReference type="NCBI Taxonomy" id="1173085"/>
    <lineage>
        <taxon>Bacteria</taxon>
        <taxon>Bacillati</taxon>
        <taxon>Bacillota</taxon>
        <taxon>Bacilli</taxon>
        <taxon>Bacillales</taxon>
        <taxon>Paenibacillaceae</taxon>
        <taxon>Paenibacillus</taxon>
    </lineage>
</organism>
<reference evidence="1 2" key="1">
    <citation type="submission" date="2021-11" db="EMBL/GenBank/DDBJ databases">
        <title>Draft genome sequence of Paenibacillus profundus YoMME, a new Gram-positive bacteria with exoelectrogenic properties.</title>
        <authorList>
            <person name="Hubenova Y."/>
            <person name="Hubenova E."/>
            <person name="Manasiev Y."/>
            <person name="Peykov S."/>
            <person name="Mitov M."/>
        </authorList>
    </citation>
    <scope>NUCLEOTIDE SEQUENCE [LARGE SCALE GENOMIC DNA]</scope>
    <source>
        <strain evidence="1 2">YoMME</strain>
    </source>
</reference>
<dbReference type="Proteomes" id="UP001199916">
    <property type="component" value="Unassembled WGS sequence"/>
</dbReference>
<dbReference type="InterPro" id="IPR036890">
    <property type="entry name" value="HATPase_C_sf"/>
</dbReference>
<dbReference type="SUPFAM" id="SSF55874">
    <property type="entry name" value="ATPase domain of HSP90 chaperone/DNA topoisomerase II/histidine kinase"/>
    <property type="match status" value="1"/>
</dbReference>
<keyword evidence="2" id="KW-1185">Reference proteome</keyword>
<evidence type="ECO:0000313" key="1">
    <source>
        <dbReference type="EMBL" id="MCE5169076.1"/>
    </source>
</evidence>
<name>A0ABS8YAV4_9BACL</name>
<accession>A0ABS8YAV4</accession>
<comment type="caution">
    <text evidence="1">The sequence shown here is derived from an EMBL/GenBank/DDBJ whole genome shotgun (WGS) entry which is preliminary data.</text>
</comment>
<sequence>MVSYNIIDNHGGSISVDSLPQQGTTFTISLPVITEAEQRIDRP</sequence>
<dbReference type="Gene3D" id="3.30.565.10">
    <property type="entry name" value="Histidine kinase-like ATPase, C-terminal domain"/>
    <property type="match status" value="1"/>
</dbReference>
<protein>
    <recommendedName>
        <fullName evidence="3">Histidine kinase/HSP90-like ATPase domain-containing protein</fullName>
    </recommendedName>
</protein>
<proteinExistence type="predicted"/>
<evidence type="ECO:0008006" key="3">
    <source>
        <dbReference type="Google" id="ProtNLM"/>
    </source>
</evidence>
<evidence type="ECO:0000313" key="2">
    <source>
        <dbReference type="Proteomes" id="UP001199916"/>
    </source>
</evidence>
<dbReference type="EMBL" id="JAJNBZ010000003">
    <property type="protein sequence ID" value="MCE5169076.1"/>
    <property type="molecule type" value="Genomic_DNA"/>
</dbReference>
<gene>
    <name evidence="1" type="ORF">LQV63_07105</name>
</gene>